<protein>
    <recommendedName>
        <fullName evidence="2">Retrovirus-related Pol polyprotein from transposon TNT 1-94-like beta-barrel domain-containing protein</fullName>
    </recommendedName>
</protein>
<feature type="compositionally biased region" description="Polar residues" evidence="1">
    <location>
        <begin position="198"/>
        <end position="213"/>
    </location>
</feature>
<proteinExistence type="predicted"/>
<feature type="region of interest" description="Disordered" evidence="1">
    <location>
        <begin position="11"/>
        <end position="65"/>
    </location>
</feature>
<accession>A0A803PYV4</accession>
<dbReference type="EnsemblPlants" id="evm.model.06.558">
    <property type="protein sequence ID" value="cds.evm.model.06.558"/>
    <property type="gene ID" value="evm.TU.06.558"/>
</dbReference>
<dbReference type="Proteomes" id="UP000596661">
    <property type="component" value="Chromosome 6"/>
</dbReference>
<reference evidence="3" key="2">
    <citation type="submission" date="2021-03" db="UniProtKB">
        <authorList>
            <consortium name="EnsemblPlants"/>
        </authorList>
    </citation>
    <scope>IDENTIFICATION</scope>
</reference>
<evidence type="ECO:0000259" key="2">
    <source>
        <dbReference type="Pfam" id="PF22936"/>
    </source>
</evidence>
<feature type="compositionally biased region" description="Polar residues" evidence="1">
    <location>
        <begin position="53"/>
        <end position="65"/>
    </location>
</feature>
<dbReference type="AlphaFoldDB" id="A0A803PYV4"/>
<dbReference type="Pfam" id="PF22936">
    <property type="entry name" value="Pol_BBD"/>
    <property type="match status" value="1"/>
</dbReference>
<evidence type="ECO:0000313" key="3">
    <source>
        <dbReference type="EnsemblPlants" id="cds.evm.model.06.558"/>
    </source>
</evidence>
<reference evidence="3" key="1">
    <citation type="submission" date="2018-11" db="EMBL/GenBank/DDBJ databases">
        <authorList>
            <person name="Grassa J C."/>
        </authorList>
    </citation>
    <scope>NUCLEOTIDE SEQUENCE [LARGE SCALE GENOMIC DNA]</scope>
</reference>
<organism evidence="3 4">
    <name type="scientific">Cannabis sativa</name>
    <name type="common">Hemp</name>
    <name type="synonym">Marijuana</name>
    <dbReference type="NCBI Taxonomy" id="3483"/>
    <lineage>
        <taxon>Eukaryota</taxon>
        <taxon>Viridiplantae</taxon>
        <taxon>Streptophyta</taxon>
        <taxon>Embryophyta</taxon>
        <taxon>Tracheophyta</taxon>
        <taxon>Spermatophyta</taxon>
        <taxon>Magnoliopsida</taxon>
        <taxon>eudicotyledons</taxon>
        <taxon>Gunneridae</taxon>
        <taxon>Pentapetalae</taxon>
        <taxon>rosids</taxon>
        <taxon>fabids</taxon>
        <taxon>Rosales</taxon>
        <taxon>Cannabaceae</taxon>
        <taxon>Cannabis</taxon>
    </lineage>
</organism>
<keyword evidence="4" id="KW-1185">Reference proteome</keyword>
<evidence type="ECO:0000313" key="4">
    <source>
        <dbReference type="Proteomes" id="UP000596661"/>
    </source>
</evidence>
<dbReference type="EMBL" id="UZAU01000568">
    <property type="status" value="NOT_ANNOTATED_CDS"/>
    <property type="molecule type" value="Genomic_DNA"/>
</dbReference>
<dbReference type="Gramene" id="evm.model.06.558">
    <property type="protein sequence ID" value="cds.evm.model.06.558"/>
    <property type="gene ID" value="evm.TU.06.558"/>
</dbReference>
<dbReference type="InterPro" id="IPR054722">
    <property type="entry name" value="PolX-like_BBD"/>
</dbReference>
<evidence type="ECO:0000256" key="1">
    <source>
        <dbReference type="SAM" id="MobiDB-lite"/>
    </source>
</evidence>
<feature type="region of interest" description="Disordered" evidence="1">
    <location>
        <begin position="183"/>
        <end position="213"/>
    </location>
</feature>
<name>A0A803PYV4_CANSA</name>
<dbReference type="PANTHER" id="PTHR47592">
    <property type="entry name" value="PBF68 PROTEIN"/>
    <property type="match status" value="1"/>
</dbReference>
<sequence length="329" mass="36402">MIFLPWSMPIQFPPPPTSTDNTDRTANPVPDSRSIAIDSRPPLHDRPAYEDTAISSHGSATSNSPLAPETKLHFLMDLYPNLLHKIPCTTPGTDEIRWLCPGSFTQFPQKSKPASCIWTQQQRCGLCSTTDSIKPQHPHSALILLQIKHPKRPRPHCTHCQKPGHYKDKCYFLHGFLPGYGKPRTSDSTNQIHKKQDSGSTSRPQTHQVSTTDSQLTQAQCQQLISMLTQQLQPTTDASTSDQPAVNNITGNIDPISPTSWILDSCATHHVCCHTTCFSSITNMSTNKHVTLPNGTSVNIEKSGTIILNSNITLYNVLYVPARAVHRSV</sequence>
<feature type="domain" description="Retrovirus-related Pol polyprotein from transposon TNT 1-94-like beta-barrel" evidence="2">
    <location>
        <begin position="261"/>
        <end position="322"/>
    </location>
</feature>